<dbReference type="AlphaFoldDB" id="A0A7R8H0Q2"/>
<evidence type="ECO:0000313" key="5">
    <source>
        <dbReference type="Proteomes" id="UP000675881"/>
    </source>
</evidence>
<sequence length="205" mass="22261">MNNVKRGLFFVLFRITIIHLNTGESRVVLHKRSLGLLYSRQSKNNGDLLLRNLRSKEEEDKSGPHDLETFSGRFNFSGGSGSHANSNSRGSYGGSESYSDSESQGKLNNGGSYKGSVSSGGSGSFDNSRSHSSSYTCHGGCLHGESGGGEPYSSRRYDPNKRKLSSTLKWSVGTSVIFLVVATLLVIVICCYRKHCSTVSVEDDE</sequence>
<keyword evidence="5" id="KW-1185">Reference proteome</keyword>
<feature type="transmembrane region" description="Helical" evidence="2">
    <location>
        <begin position="170"/>
        <end position="189"/>
    </location>
</feature>
<feature type="compositionally biased region" description="Basic and acidic residues" evidence="1">
    <location>
        <begin position="56"/>
        <end position="68"/>
    </location>
</feature>
<name>A0A7R8H0Q2_LEPSM</name>
<dbReference type="EMBL" id="HG994580">
    <property type="protein sequence ID" value="CAF2773329.1"/>
    <property type="molecule type" value="Genomic_DNA"/>
</dbReference>
<gene>
    <name evidence="4" type="ORF">LSAA_1811</name>
</gene>
<keyword evidence="2" id="KW-0472">Membrane</keyword>
<dbReference type="Proteomes" id="UP000675881">
    <property type="component" value="Chromosome 1"/>
</dbReference>
<evidence type="ECO:0000313" key="4">
    <source>
        <dbReference type="EMBL" id="CAF2773329.1"/>
    </source>
</evidence>
<feature type="region of interest" description="Disordered" evidence="1">
    <location>
        <begin position="56"/>
        <end position="127"/>
    </location>
</feature>
<keyword evidence="2" id="KW-0812">Transmembrane</keyword>
<feature type="signal peptide" evidence="3">
    <location>
        <begin position="1"/>
        <end position="23"/>
    </location>
</feature>
<organism evidence="4 5">
    <name type="scientific">Lepeophtheirus salmonis</name>
    <name type="common">Salmon louse</name>
    <name type="synonym">Caligus salmonis</name>
    <dbReference type="NCBI Taxonomy" id="72036"/>
    <lineage>
        <taxon>Eukaryota</taxon>
        <taxon>Metazoa</taxon>
        <taxon>Ecdysozoa</taxon>
        <taxon>Arthropoda</taxon>
        <taxon>Crustacea</taxon>
        <taxon>Multicrustacea</taxon>
        <taxon>Hexanauplia</taxon>
        <taxon>Copepoda</taxon>
        <taxon>Siphonostomatoida</taxon>
        <taxon>Caligidae</taxon>
        <taxon>Lepeophtheirus</taxon>
    </lineage>
</organism>
<reference evidence="4" key="1">
    <citation type="submission" date="2021-02" db="EMBL/GenBank/DDBJ databases">
        <authorList>
            <person name="Bekaert M."/>
        </authorList>
    </citation>
    <scope>NUCLEOTIDE SEQUENCE</scope>
    <source>
        <strain evidence="4">IoA-00</strain>
    </source>
</reference>
<keyword evidence="3" id="KW-0732">Signal</keyword>
<keyword evidence="2" id="KW-1133">Transmembrane helix</keyword>
<feature type="chain" id="PRO_5043467492" evidence="3">
    <location>
        <begin position="24"/>
        <end position="205"/>
    </location>
</feature>
<evidence type="ECO:0000256" key="3">
    <source>
        <dbReference type="SAM" id="SignalP"/>
    </source>
</evidence>
<protein>
    <submittedName>
        <fullName evidence="4">(salmon louse) hypothetical protein</fullName>
    </submittedName>
</protein>
<proteinExistence type="predicted"/>
<accession>A0A7R8H0Q2</accession>
<evidence type="ECO:0000256" key="2">
    <source>
        <dbReference type="SAM" id="Phobius"/>
    </source>
</evidence>
<feature type="compositionally biased region" description="Low complexity" evidence="1">
    <location>
        <begin position="70"/>
        <end position="102"/>
    </location>
</feature>
<evidence type="ECO:0000256" key="1">
    <source>
        <dbReference type="SAM" id="MobiDB-lite"/>
    </source>
</evidence>